<evidence type="ECO:0000313" key="3">
    <source>
        <dbReference type="EMBL" id="ADX18437.1"/>
    </source>
</evidence>
<dbReference type="EMBL" id="CP002487">
    <property type="protein sequence ID" value="ADX18437.1"/>
    <property type="molecule type" value="Genomic_DNA"/>
</dbReference>
<name>E8XIE1_SALT4</name>
<dbReference type="GO" id="GO:0051259">
    <property type="term" value="P:protein complex oligomerization"/>
    <property type="evidence" value="ECO:0007669"/>
    <property type="project" value="InterPro"/>
</dbReference>
<dbReference type="Gene3D" id="1.10.260.40">
    <property type="entry name" value="lambda repressor-like DNA-binding domains"/>
    <property type="match status" value="2"/>
</dbReference>
<protein>
    <submittedName>
        <fullName evidence="3">CI repressor</fullName>
    </submittedName>
</protein>
<reference evidence="3 4" key="1">
    <citation type="journal article" date="2011" name="J. Bacteriol.">
        <title>Genome sequences of Salmonella enterica serovar typhimurium, Choleraesuis, Dublin, and Gallinarum strains of well- defined virulence in food-producing animals.</title>
        <authorList>
            <person name="Richardson E.J."/>
            <person name="Limaye B."/>
            <person name="Inamdar H."/>
            <person name="Datta A."/>
            <person name="Manjari K.S."/>
            <person name="Pullinger G.D."/>
            <person name="Thomson N.R."/>
            <person name="Joshi R.R."/>
            <person name="Watson M."/>
            <person name="Stevens M.P."/>
        </authorList>
    </citation>
    <scope>NUCLEOTIDE SEQUENCE [LARGE SCALE GENOMIC DNA]</scope>
    <source>
        <strain evidence="4">4/74</strain>
    </source>
</reference>
<feature type="domain" description="Bacteriophage CI repressor N-terminal" evidence="1">
    <location>
        <begin position="149"/>
        <end position="213"/>
    </location>
</feature>
<dbReference type="KEGG" id="seb:STM474_2787"/>
<evidence type="ECO:0000259" key="2">
    <source>
        <dbReference type="Pfam" id="PF16452"/>
    </source>
</evidence>
<dbReference type="InterPro" id="IPR001387">
    <property type="entry name" value="Cro/C1-type_HTH"/>
</dbReference>
<sequence>MRHAAGLILHLTYRIISCCLKCSAVVCILVDEHQYRSLNFCCKQNFCWCDMAKNDVDAPAALERVLSAYGFKQQKELAERLGIHANNVSSWLARNVIPSNVFVECALDTGADLRWLVNGELANAKLDVGQVNLKGKQLYDEIMANGGRAVLRRILDAYGFTMQKELGDLLGISSGTISTWVRRDFFPGDVVVTCALDTGVSLGWLSTGKGQMRNSKDGEPSNALTIRKCRLEAGELKDIGHWTPDVSMVPANTDDLVFIDGVSVSWLVDCSSSKIGNGRWLIGIDGALDVFDVIRLPGGKVRLSNKSAEFECNITDITPAGAVIFTLEKHV</sequence>
<gene>
    <name evidence="3" type="ordered locus">STM474_2787</name>
</gene>
<dbReference type="Proteomes" id="UP000008978">
    <property type="component" value="Chromosome"/>
</dbReference>
<dbReference type="AlphaFoldDB" id="E8XIE1"/>
<dbReference type="InterPro" id="IPR032499">
    <property type="entry name" value="Phage_CI_C"/>
</dbReference>
<dbReference type="HOGENOM" id="CLU_079055_0_0_6"/>
<accession>E8XIE1</accession>
<dbReference type="GO" id="GO:0003677">
    <property type="term" value="F:DNA binding"/>
    <property type="evidence" value="ECO:0007669"/>
    <property type="project" value="InterPro"/>
</dbReference>
<dbReference type="Pfam" id="PF16452">
    <property type="entry name" value="Phage_CI_C"/>
    <property type="match status" value="1"/>
</dbReference>
<dbReference type="PATRIC" id="fig|909946.3.peg.2843"/>
<organism evidence="3 4">
    <name type="scientific">Salmonella typhimurium (strain 4/74)</name>
    <dbReference type="NCBI Taxonomy" id="909946"/>
    <lineage>
        <taxon>Bacteria</taxon>
        <taxon>Pseudomonadati</taxon>
        <taxon>Pseudomonadota</taxon>
        <taxon>Gammaproteobacteria</taxon>
        <taxon>Enterobacterales</taxon>
        <taxon>Enterobacteriaceae</taxon>
        <taxon>Salmonella</taxon>
    </lineage>
</organism>
<feature type="domain" description="Bacteriophage CI repressor N-terminal" evidence="1">
    <location>
        <begin position="60"/>
        <end position="120"/>
    </location>
</feature>
<proteinExistence type="predicted"/>
<dbReference type="InterPro" id="IPR010744">
    <property type="entry name" value="Phage_CI_N"/>
</dbReference>
<dbReference type="Pfam" id="PF07022">
    <property type="entry name" value="Phage_CI_repr"/>
    <property type="match status" value="2"/>
</dbReference>
<feature type="domain" description="Bacteriophage CI repressor C-terminal" evidence="2">
    <location>
        <begin position="226"/>
        <end position="322"/>
    </location>
</feature>
<dbReference type="CDD" id="cd00093">
    <property type="entry name" value="HTH_XRE"/>
    <property type="match status" value="1"/>
</dbReference>
<dbReference type="Gene3D" id="2.10.109.10">
    <property type="entry name" value="Umud Fragment, subunit A"/>
    <property type="match status" value="1"/>
</dbReference>
<dbReference type="GO" id="GO:0045892">
    <property type="term" value="P:negative regulation of DNA-templated transcription"/>
    <property type="evidence" value="ECO:0007669"/>
    <property type="project" value="InterPro"/>
</dbReference>
<dbReference type="InterPro" id="IPR010982">
    <property type="entry name" value="Lambda_DNA-bd_dom_sf"/>
</dbReference>
<evidence type="ECO:0000313" key="4">
    <source>
        <dbReference type="Proteomes" id="UP000008978"/>
    </source>
</evidence>
<evidence type="ECO:0000259" key="1">
    <source>
        <dbReference type="Pfam" id="PF07022"/>
    </source>
</evidence>